<feature type="transmembrane region" description="Helical" evidence="1">
    <location>
        <begin position="242"/>
        <end position="262"/>
    </location>
</feature>
<comment type="caution">
    <text evidence="3">The sequence shown here is derived from an EMBL/GenBank/DDBJ whole genome shotgun (WGS) entry which is preliminary data.</text>
</comment>
<organism evidence="3 4">
    <name type="scientific">Methanobrevibacter olleyae</name>
    <dbReference type="NCBI Taxonomy" id="294671"/>
    <lineage>
        <taxon>Archaea</taxon>
        <taxon>Methanobacteriati</taxon>
        <taxon>Methanobacteriota</taxon>
        <taxon>Methanomada group</taxon>
        <taxon>Methanobacteria</taxon>
        <taxon>Methanobacteriales</taxon>
        <taxon>Methanobacteriaceae</taxon>
        <taxon>Methanobrevibacter</taxon>
    </lineage>
</organism>
<dbReference type="InterPro" id="IPR003675">
    <property type="entry name" value="Rce1/LyrA-like_dom"/>
</dbReference>
<dbReference type="Proteomes" id="UP000732619">
    <property type="component" value="Unassembled WGS sequence"/>
</dbReference>
<sequence length="266" mass="29818">MDFSVKDFNVRLRTITLLEASIAIIVAIILSEYIYNFIGFDHAEFYTIIFDVLIMAFFAIACIGTRGFTKDVNEAFEFTNIVRILGLSMIDFLFCGVLVGFCASLGLAFSIKLPSFLMAVGTGFEDPVSLFLGFVAAVFIAPISEELLFRGVLFNRLKILKGAPFGIVVSSIIFGSLHFYGGAPFLHVVTASIFGMLMCVFYMKHDNILLNIAVHFIGNLLVYIQDYTPFLSILHMEPFSEFVGFACLFSIIFVPVYIIYYARKFK</sequence>
<reference evidence="3" key="1">
    <citation type="submission" date="2019-04" db="EMBL/GenBank/DDBJ databases">
        <title>Evolution of Biomass-Degrading Anaerobic Consortia Revealed by Metagenomics.</title>
        <authorList>
            <person name="Peng X."/>
        </authorList>
    </citation>
    <scope>NUCLEOTIDE SEQUENCE</scope>
    <source>
        <strain evidence="3">SIG14</strain>
    </source>
</reference>
<feature type="transmembrane region" description="Helical" evidence="1">
    <location>
        <begin position="160"/>
        <end position="179"/>
    </location>
</feature>
<protein>
    <submittedName>
        <fullName evidence="3">CPBP family intramembrane metalloprotease</fullName>
    </submittedName>
</protein>
<gene>
    <name evidence="3" type="ORF">E7Z75_02560</name>
</gene>
<feature type="transmembrane region" description="Helical" evidence="1">
    <location>
        <begin position="45"/>
        <end position="63"/>
    </location>
</feature>
<keyword evidence="3" id="KW-0482">Metalloprotease</keyword>
<feature type="transmembrane region" description="Helical" evidence="1">
    <location>
        <begin position="84"/>
        <end position="108"/>
    </location>
</feature>
<dbReference type="PANTHER" id="PTHR36435">
    <property type="entry name" value="SLR1288 PROTEIN"/>
    <property type="match status" value="1"/>
</dbReference>
<feature type="transmembrane region" description="Helical" evidence="1">
    <location>
        <begin position="208"/>
        <end position="230"/>
    </location>
</feature>
<dbReference type="InterPro" id="IPR052710">
    <property type="entry name" value="CAAX_protease"/>
</dbReference>
<evidence type="ECO:0000259" key="2">
    <source>
        <dbReference type="Pfam" id="PF02517"/>
    </source>
</evidence>
<evidence type="ECO:0000256" key="1">
    <source>
        <dbReference type="SAM" id="Phobius"/>
    </source>
</evidence>
<dbReference type="GO" id="GO:0008237">
    <property type="term" value="F:metallopeptidase activity"/>
    <property type="evidence" value="ECO:0007669"/>
    <property type="project" value="UniProtKB-KW"/>
</dbReference>
<accession>A0A8T3VRT9</accession>
<feature type="transmembrane region" description="Helical" evidence="1">
    <location>
        <begin position="12"/>
        <end position="33"/>
    </location>
</feature>
<feature type="transmembrane region" description="Helical" evidence="1">
    <location>
        <begin position="128"/>
        <end position="148"/>
    </location>
</feature>
<feature type="transmembrane region" description="Helical" evidence="1">
    <location>
        <begin position="185"/>
        <end position="203"/>
    </location>
</feature>
<keyword evidence="1" id="KW-1133">Transmembrane helix</keyword>
<dbReference type="GO" id="GO:0080120">
    <property type="term" value="P:CAAX-box protein maturation"/>
    <property type="evidence" value="ECO:0007669"/>
    <property type="project" value="UniProtKB-ARBA"/>
</dbReference>
<keyword evidence="1" id="KW-0472">Membrane</keyword>
<feature type="domain" description="CAAX prenyl protease 2/Lysostaphin resistance protein A-like" evidence="2">
    <location>
        <begin position="129"/>
        <end position="220"/>
    </location>
</feature>
<dbReference type="PANTHER" id="PTHR36435:SF1">
    <property type="entry name" value="CAAX AMINO TERMINAL PROTEASE FAMILY PROTEIN"/>
    <property type="match status" value="1"/>
</dbReference>
<evidence type="ECO:0000313" key="4">
    <source>
        <dbReference type="Proteomes" id="UP000732619"/>
    </source>
</evidence>
<dbReference type="EMBL" id="SUTG01000006">
    <property type="protein sequence ID" value="MBE6512021.1"/>
    <property type="molecule type" value="Genomic_DNA"/>
</dbReference>
<keyword evidence="3" id="KW-0645">Protease</keyword>
<keyword evidence="1" id="KW-0812">Transmembrane</keyword>
<name>A0A8T3VRT9_METOL</name>
<evidence type="ECO:0000313" key="3">
    <source>
        <dbReference type="EMBL" id="MBE6512021.1"/>
    </source>
</evidence>
<proteinExistence type="predicted"/>
<keyword evidence="3" id="KW-0378">Hydrolase</keyword>
<dbReference type="AlphaFoldDB" id="A0A8T3VRT9"/>
<dbReference type="Pfam" id="PF02517">
    <property type="entry name" value="Rce1-like"/>
    <property type="match status" value="1"/>
</dbReference>
<dbReference type="GO" id="GO:0004175">
    <property type="term" value="F:endopeptidase activity"/>
    <property type="evidence" value="ECO:0007669"/>
    <property type="project" value="UniProtKB-ARBA"/>
</dbReference>